<accession>A0A2P5HZM5</accession>
<protein>
    <submittedName>
        <fullName evidence="5">Cytochrome P450</fullName>
    </submittedName>
</protein>
<dbReference type="STRING" id="158607.A0A2P5HZM5"/>
<dbReference type="PANTHER" id="PTHR46300">
    <property type="entry name" value="P450, PUTATIVE (EUROFUNG)-RELATED-RELATED"/>
    <property type="match status" value="1"/>
</dbReference>
<dbReference type="OrthoDB" id="1055148at2759"/>
<dbReference type="PANTHER" id="PTHR46300:SF6">
    <property type="entry name" value="CYTOCHROME P450 2C30"/>
    <property type="match status" value="1"/>
</dbReference>
<dbReference type="GO" id="GO:0016705">
    <property type="term" value="F:oxidoreductase activity, acting on paired donors, with incorporation or reduction of molecular oxygen"/>
    <property type="evidence" value="ECO:0007669"/>
    <property type="project" value="InterPro"/>
</dbReference>
<evidence type="ECO:0000313" key="6">
    <source>
        <dbReference type="Proteomes" id="UP000094444"/>
    </source>
</evidence>
<dbReference type="InterPro" id="IPR050364">
    <property type="entry name" value="Cytochrome_P450_fung"/>
</dbReference>
<evidence type="ECO:0000256" key="4">
    <source>
        <dbReference type="ARBA" id="ARBA00023004"/>
    </source>
</evidence>
<reference evidence="5" key="1">
    <citation type="submission" date="2017-09" db="EMBL/GenBank/DDBJ databases">
        <title>Polyketide synthases of a Diaporthe helianthi virulent isolate.</title>
        <authorList>
            <person name="Baroncelli R."/>
        </authorList>
    </citation>
    <scope>NUCLEOTIDE SEQUENCE [LARGE SCALE GENOMIC DNA]</scope>
    <source>
        <strain evidence="5">7/96</strain>
    </source>
</reference>
<organism evidence="5 6">
    <name type="scientific">Diaporthe helianthi</name>
    <dbReference type="NCBI Taxonomy" id="158607"/>
    <lineage>
        <taxon>Eukaryota</taxon>
        <taxon>Fungi</taxon>
        <taxon>Dikarya</taxon>
        <taxon>Ascomycota</taxon>
        <taxon>Pezizomycotina</taxon>
        <taxon>Sordariomycetes</taxon>
        <taxon>Sordariomycetidae</taxon>
        <taxon>Diaporthales</taxon>
        <taxon>Diaporthaceae</taxon>
        <taxon>Diaporthe</taxon>
    </lineage>
</organism>
<dbReference type="GO" id="GO:0005506">
    <property type="term" value="F:iron ion binding"/>
    <property type="evidence" value="ECO:0007669"/>
    <property type="project" value="InterPro"/>
</dbReference>
<dbReference type="InterPro" id="IPR036396">
    <property type="entry name" value="Cyt_P450_sf"/>
</dbReference>
<evidence type="ECO:0000313" key="5">
    <source>
        <dbReference type="EMBL" id="POS75669.1"/>
    </source>
</evidence>
<dbReference type="AlphaFoldDB" id="A0A2P5HZM5"/>
<evidence type="ECO:0000256" key="1">
    <source>
        <dbReference type="ARBA" id="ARBA00010617"/>
    </source>
</evidence>
<dbReference type="InterPro" id="IPR001128">
    <property type="entry name" value="Cyt_P450"/>
</dbReference>
<dbReference type="Proteomes" id="UP000094444">
    <property type="component" value="Unassembled WGS sequence"/>
</dbReference>
<dbReference type="Pfam" id="PF00067">
    <property type="entry name" value="p450"/>
    <property type="match status" value="1"/>
</dbReference>
<sequence>MSNTQATFIMTDMLTMTVASILAGLCVILLTSAVYLRFFYVDFAAIEGIPEIPGTSLLHGHLYMLGQDHATTAQKWAESYGWSIYQVRLGNRRVVILNGFEIAKEWLVTRQNYTIDRPLLHTFHNLVSKTSASTIGTNPWNEHTRKQRRIVGSLTTSPAIKRLEGMLDLETSRMIDSLFKASRGGKSISPHIYQKQLALNVVLMFCYGRRFEDVADPLLLRILDDAKIISRHLSIDKC</sequence>
<gene>
    <name evidence="5" type="ORF">DHEL01_v205938</name>
</gene>
<evidence type="ECO:0000256" key="2">
    <source>
        <dbReference type="ARBA" id="ARBA00022723"/>
    </source>
</evidence>
<dbReference type="GO" id="GO:0004497">
    <property type="term" value="F:monooxygenase activity"/>
    <property type="evidence" value="ECO:0007669"/>
    <property type="project" value="InterPro"/>
</dbReference>
<evidence type="ECO:0000256" key="3">
    <source>
        <dbReference type="ARBA" id="ARBA00023002"/>
    </source>
</evidence>
<comment type="similarity">
    <text evidence="1">Belongs to the cytochrome P450 family.</text>
</comment>
<dbReference type="GO" id="GO:0020037">
    <property type="term" value="F:heme binding"/>
    <property type="evidence" value="ECO:0007669"/>
    <property type="project" value="InterPro"/>
</dbReference>
<keyword evidence="3" id="KW-0560">Oxidoreductase</keyword>
<comment type="caution">
    <text evidence="5">The sequence shown here is derived from an EMBL/GenBank/DDBJ whole genome shotgun (WGS) entry which is preliminary data.</text>
</comment>
<keyword evidence="2" id="KW-0479">Metal-binding</keyword>
<dbReference type="Gene3D" id="1.10.630.10">
    <property type="entry name" value="Cytochrome P450"/>
    <property type="match status" value="1"/>
</dbReference>
<proteinExistence type="inferred from homology"/>
<keyword evidence="4" id="KW-0408">Iron</keyword>
<dbReference type="EMBL" id="MAVT02000458">
    <property type="protein sequence ID" value="POS75669.1"/>
    <property type="molecule type" value="Genomic_DNA"/>
</dbReference>
<dbReference type="SUPFAM" id="SSF48264">
    <property type="entry name" value="Cytochrome P450"/>
    <property type="match status" value="1"/>
</dbReference>
<name>A0A2P5HZM5_DIAHE</name>
<keyword evidence="6" id="KW-1185">Reference proteome</keyword>
<dbReference type="InParanoid" id="A0A2P5HZM5"/>